<name>A0A1Z5JTM2_FISSO</name>
<feature type="region of interest" description="Disordered" evidence="1">
    <location>
        <begin position="74"/>
        <end position="100"/>
    </location>
</feature>
<organism evidence="2 3">
    <name type="scientific">Fistulifera solaris</name>
    <name type="common">Oleaginous diatom</name>
    <dbReference type="NCBI Taxonomy" id="1519565"/>
    <lineage>
        <taxon>Eukaryota</taxon>
        <taxon>Sar</taxon>
        <taxon>Stramenopiles</taxon>
        <taxon>Ochrophyta</taxon>
        <taxon>Bacillariophyta</taxon>
        <taxon>Bacillariophyceae</taxon>
        <taxon>Bacillariophycidae</taxon>
        <taxon>Naviculales</taxon>
        <taxon>Naviculaceae</taxon>
        <taxon>Fistulifera</taxon>
    </lineage>
</organism>
<evidence type="ECO:0000256" key="1">
    <source>
        <dbReference type="SAM" id="MobiDB-lite"/>
    </source>
</evidence>
<evidence type="ECO:0000313" key="3">
    <source>
        <dbReference type="Proteomes" id="UP000198406"/>
    </source>
</evidence>
<keyword evidence="3" id="KW-1185">Reference proteome</keyword>
<protein>
    <submittedName>
        <fullName evidence="2">Uncharacterized protein</fullName>
    </submittedName>
</protein>
<gene>
    <name evidence="2" type="ORF">FisN_5Hh027</name>
</gene>
<sequence length="337" mass="38956">MADDDSFGITETPWDSSEVDFDAEMVEDDNSVIDGVVDDDFLMSLDDNESLAGIIMQDDVDQIVADDDFLNDDELNRDPLDDEHHFHTNNQQHKVSEDYSSSVYAQHDPHFQRQQPQRYHSLQPVRGSHLPARQHSFTHQEFPRQQFHPPQRANSRRGRLSHSQSATYAPTHFAERIPDRILENAPSFYSEHPMTQHRSFMVQEHLHEPSEDPCRSPVPNEINLFEKTKLSRHNSHTVQSSNTRSAPAFRVTPEASNSSISLPDAFELQVQYQRTLKRLGQSMRRSDYTRALVNRQRSGCSQMSNDSERSAGVFRPNEPADVEEARRRLYQLIHHEN</sequence>
<feature type="compositionally biased region" description="Polar residues" evidence="1">
    <location>
        <begin position="295"/>
        <end position="305"/>
    </location>
</feature>
<feature type="region of interest" description="Disordered" evidence="1">
    <location>
        <begin position="294"/>
        <end position="320"/>
    </location>
</feature>
<dbReference type="EMBL" id="BDSP01000117">
    <property type="protein sequence ID" value="GAX17384.1"/>
    <property type="molecule type" value="Genomic_DNA"/>
</dbReference>
<dbReference type="Proteomes" id="UP000198406">
    <property type="component" value="Unassembled WGS sequence"/>
</dbReference>
<feature type="region of interest" description="Disordered" evidence="1">
    <location>
        <begin position="139"/>
        <end position="169"/>
    </location>
</feature>
<dbReference type="AlphaFoldDB" id="A0A1Z5JTM2"/>
<feature type="compositionally biased region" description="Polar residues" evidence="1">
    <location>
        <begin position="88"/>
        <end position="100"/>
    </location>
</feature>
<comment type="caution">
    <text evidence="2">The sequence shown here is derived from an EMBL/GenBank/DDBJ whole genome shotgun (WGS) entry which is preliminary data.</text>
</comment>
<accession>A0A1Z5JTM2</accession>
<evidence type="ECO:0000313" key="2">
    <source>
        <dbReference type="EMBL" id="GAX17384.1"/>
    </source>
</evidence>
<reference evidence="2 3" key="1">
    <citation type="journal article" date="2015" name="Plant Cell">
        <title>Oil accumulation by the oleaginous diatom Fistulifera solaris as revealed by the genome and transcriptome.</title>
        <authorList>
            <person name="Tanaka T."/>
            <person name="Maeda Y."/>
            <person name="Veluchamy A."/>
            <person name="Tanaka M."/>
            <person name="Abida H."/>
            <person name="Marechal E."/>
            <person name="Bowler C."/>
            <person name="Muto M."/>
            <person name="Sunaga Y."/>
            <person name="Tanaka M."/>
            <person name="Yoshino T."/>
            <person name="Taniguchi T."/>
            <person name="Fukuda Y."/>
            <person name="Nemoto M."/>
            <person name="Matsumoto M."/>
            <person name="Wong P.S."/>
            <person name="Aburatani S."/>
            <person name="Fujibuchi W."/>
        </authorList>
    </citation>
    <scope>NUCLEOTIDE SEQUENCE [LARGE SCALE GENOMIC DNA]</scope>
    <source>
        <strain evidence="2 3">JPCC DA0580</strain>
    </source>
</reference>
<feature type="compositionally biased region" description="Basic and acidic residues" evidence="1">
    <location>
        <begin position="74"/>
        <end position="86"/>
    </location>
</feature>
<dbReference type="InParanoid" id="A0A1Z5JTM2"/>
<proteinExistence type="predicted"/>